<sequence>MTNPVFKPSGTCCKNNKATHYIHICPEDKQELNSPTVFIHVAQHENQDTISELSITSSLSTIASRSVCDNGQRF</sequence>
<protein>
    <submittedName>
        <fullName evidence="1">Uncharacterized protein</fullName>
    </submittedName>
</protein>
<organism evidence="1 2">
    <name type="scientific">Dermatophagoides pteronyssinus</name>
    <name type="common">European house dust mite</name>
    <dbReference type="NCBI Taxonomy" id="6956"/>
    <lineage>
        <taxon>Eukaryota</taxon>
        <taxon>Metazoa</taxon>
        <taxon>Ecdysozoa</taxon>
        <taxon>Arthropoda</taxon>
        <taxon>Chelicerata</taxon>
        <taxon>Arachnida</taxon>
        <taxon>Acari</taxon>
        <taxon>Acariformes</taxon>
        <taxon>Sarcoptiformes</taxon>
        <taxon>Astigmata</taxon>
        <taxon>Psoroptidia</taxon>
        <taxon>Analgoidea</taxon>
        <taxon>Pyroglyphidae</taxon>
        <taxon>Dermatophagoidinae</taxon>
        <taxon>Dermatophagoides</taxon>
    </lineage>
</organism>
<evidence type="ECO:0000313" key="1">
    <source>
        <dbReference type="EMBL" id="KAH9418437.1"/>
    </source>
</evidence>
<proteinExistence type="predicted"/>
<comment type="caution">
    <text evidence="1">The sequence shown here is derived from an EMBL/GenBank/DDBJ whole genome shotgun (WGS) entry which is preliminary data.</text>
</comment>
<gene>
    <name evidence="1" type="ORF">DERP_011299</name>
</gene>
<reference evidence="1 2" key="2">
    <citation type="journal article" date="2022" name="Mol. Biol. Evol.">
        <title>Comparative Genomics Reveals Insights into the Divergent Evolution of Astigmatic Mites and Household Pest Adaptations.</title>
        <authorList>
            <person name="Xiong Q."/>
            <person name="Wan A.T."/>
            <person name="Liu X."/>
            <person name="Fung C.S."/>
            <person name="Xiao X."/>
            <person name="Malainual N."/>
            <person name="Hou J."/>
            <person name="Wang L."/>
            <person name="Wang M."/>
            <person name="Yang K.Y."/>
            <person name="Cui Y."/>
            <person name="Leung E.L."/>
            <person name="Nong W."/>
            <person name="Shin S.K."/>
            <person name="Au S.W."/>
            <person name="Jeong K.Y."/>
            <person name="Chew F.T."/>
            <person name="Hui J.H."/>
            <person name="Leung T.F."/>
            <person name="Tungtrongchitr A."/>
            <person name="Zhong N."/>
            <person name="Liu Z."/>
            <person name="Tsui S.K."/>
        </authorList>
    </citation>
    <scope>NUCLEOTIDE SEQUENCE [LARGE SCALE GENOMIC DNA]</scope>
    <source>
        <strain evidence="1">Derp</strain>
    </source>
</reference>
<name>A0ABQ8J7U9_DERPT</name>
<evidence type="ECO:0000313" key="2">
    <source>
        <dbReference type="Proteomes" id="UP000887458"/>
    </source>
</evidence>
<accession>A0ABQ8J7U9</accession>
<keyword evidence="2" id="KW-1185">Reference proteome</keyword>
<dbReference type="EMBL" id="NJHN03000063">
    <property type="protein sequence ID" value="KAH9418437.1"/>
    <property type="molecule type" value="Genomic_DNA"/>
</dbReference>
<reference evidence="1 2" key="1">
    <citation type="journal article" date="2018" name="J. Allergy Clin. Immunol.">
        <title>High-quality assembly of Dermatophagoides pteronyssinus genome and transcriptome reveals a wide range of novel allergens.</title>
        <authorList>
            <person name="Liu X.Y."/>
            <person name="Yang K.Y."/>
            <person name="Wang M.Q."/>
            <person name="Kwok J.S."/>
            <person name="Zeng X."/>
            <person name="Yang Z."/>
            <person name="Xiao X.J."/>
            <person name="Lau C.P."/>
            <person name="Li Y."/>
            <person name="Huang Z.M."/>
            <person name="Ba J.G."/>
            <person name="Yim A.K."/>
            <person name="Ouyang C.Y."/>
            <person name="Ngai S.M."/>
            <person name="Chan T.F."/>
            <person name="Leung E.L."/>
            <person name="Liu L."/>
            <person name="Liu Z.G."/>
            <person name="Tsui S.K."/>
        </authorList>
    </citation>
    <scope>NUCLEOTIDE SEQUENCE [LARGE SCALE GENOMIC DNA]</scope>
    <source>
        <strain evidence="1">Derp</strain>
    </source>
</reference>
<feature type="non-terminal residue" evidence="1">
    <location>
        <position position="74"/>
    </location>
</feature>
<dbReference type="Proteomes" id="UP000887458">
    <property type="component" value="Unassembled WGS sequence"/>
</dbReference>